<dbReference type="InterPro" id="IPR029063">
    <property type="entry name" value="SAM-dependent_MTases_sf"/>
</dbReference>
<dbReference type="Proteomes" id="UP000235616">
    <property type="component" value="Unassembled WGS sequence"/>
</dbReference>
<proteinExistence type="predicted"/>
<keyword evidence="2" id="KW-1185">Reference proteome</keyword>
<dbReference type="GO" id="GO:0032259">
    <property type="term" value="P:methylation"/>
    <property type="evidence" value="ECO:0007669"/>
    <property type="project" value="UniProtKB-KW"/>
</dbReference>
<dbReference type="Gene3D" id="3.40.50.150">
    <property type="entry name" value="Vaccinia Virus protein VP39"/>
    <property type="match status" value="1"/>
</dbReference>
<dbReference type="EMBL" id="PNYA01000014">
    <property type="protein sequence ID" value="PMS18626.1"/>
    <property type="molecule type" value="Genomic_DNA"/>
</dbReference>
<dbReference type="AlphaFoldDB" id="A0A2N7VNB7"/>
<dbReference type="OrthoDB" id="8887110at2"/>
<organism evidence="1 2">
    <name type="scientific">Trinickia dabaoshanensis</name>
    <dbReference type="NCBI Taxonomy" id="564714"/>
    <lineage>
        <taxon>Bacteria</taxon>
        <taxon>Pseudomonadati</taxon>
        <taxon>Pseudomonadota</taxon>
        <taxon>Betaproteobacteria</taxon>
        <taxon>Burkholderiales</taxon>
        <taxon>Burkholderiaceae</taxon>
        <taxon>Trinickia</taxon>
    </lineage>
</organism>
<dbReference type="GO" id="GO:0008168">
    <property type="term" value="F:methyltransferase activity"/>
    <property type="evidence" value="ECO:0007669"/>
    <property type="project" value="UniProtKB-KW"/>
</dbReference>
<gene>
    <name evidence="1" type="ORF">C0Z18_16910</name>
</gene>
<evidence type="ECO:0000313" key="1">
    <source>
        <dbReference type="EMBL" id="PMS18626.1"/>
    </source>
</evidence>
<comment type="caution">
    <text evidence="1">The sequence shown here is derived from an EMBL/GenBank/DDBJ whole genome shotgun (WGS) entry which is preliminary data.</text>
</comment>
<protein>
    <submittedName>
        <fullName evidence="1">Methyltransferase type 11</fullName>
    </submittedName>
</protein>
<evidence type="ECO:0000313" key="2">
    <source>
        <dbReference type="Proteomes" id="UP000235616"/>
    </source>
</evidence>
<dbReference type="CDD" id="cd02440">
    <property type="entry name" value="AdoMet_MTases"/>
    <property type="match status" value="1"/>
</dbReference>
<keyword evidence="1" id="KW-0808">Transferase</keyword>
<dbReference type="SUPFAM" id="SSF53335">
    <property type="entry name" value="S-adenosyl-L-methionine-dependent methyltransferases"/>
    <property type="match status" value="1"/>
</dbReference>
<name>A0A2N7VNB7_9BURK</name>
<keyword evidence="1" id="KW-0489">Methyltransferase</keyword>
<dbReference type="Pfam" id="PF13489">
    <property type="entry name" value="Methyltransf_23"/>
    <property type="match status" value="1"/>
</dbReference>
<sequence>MIELATFENFSELGYLLANPDVAQEVLRNPLVTGFVHFSKFGKNEQRKQFKPALSDAEIDRALLDNSVPLPDKLRDAHQNQANLCVELGNKEGMRVLEIGSREVTGASTMRERFTKAKYIGFDYYPGPNVDVVGDAHKLSSYFAEDKKFDLIFSSAVFEHLAMPWVVAAEISKLLKVGGMLFIETHFSFSSHERPWHFFQFSDMGLRALFSPALGFECLEATMANPISAKFSALADPYLRGRWVHGLYCHSQYLGVKRRDIDGFDWGDVATDEVVGNTFYPAPL</sequence>
<reference evidence="1 2" key="1">
    <citation type="submission" date="2018-01" db="EMBL/GenBank/DDBJ databases">
        <title>Whole genome analyses suggest that Burkholderia sensu lato contains two further novel genera in the rhizoxinica-symbiotica group Mycetohabitans gen. nov., and Trinickia gen. nov.: implications for the evolution of diazotrophy and nodulation in the Burkholderiaceae.</title>
        <authorList>
            <person name="Estrada-de los Santos P."/>
            <person name="Palmer M."/>
            <person name="Chavez-Ramirez B."/>
            <person name="Beukes C."/>
            <person name="Steenkamp E.T."/>
            <person name="Hirsch A.M."/>
            <person name="Manyaka P."/>
            <person name="Maluk M."/>
            <person name="Lafos M."/>
            <person name="Crook M."/>
            <person name="Gross E."/>
            <person name="Simon M.F."/>
            <person name="Bueno dos Reis Junior F."/>
            <person name="Poole P.S."/>
            <person name="Venter S.N."/>
            <person name="James E.K."/>
        </authorList>
    </citation>
    <scope>NUCLEOTIDE SEQUENCE [LARGE SCALE GENOMIC DNA]</scope>
    <source>
        <strain evidence="1 2">GIMN1.004</strain>
    </source>
</reference>
<accession>A0A2N7VNB7</accession>